<organism evidence="3 4">
    <name type="scientific">Candidatus Magasanikbacteria bacterium GW2011_GWC2_37_14</name>
    <dbReference type="NCBI Taxonomy" id="1619046"/>
    <lineage>
        <taxon>Bacteria</taxon>
        <taxon>Candidatus Magasanikiibacteriota</taxon>
    </lineage>
</organism>
<evidence type="ECO:0000256" key="1">
    <source>
        <dbReference type="SAM" id="Phobius"/>
    </source>
</evidence>
<dbReference type="SUPFAM" id="SSF51126">
    <property type="entry name" value="Pectin lyase-like"/>
    <property type="match status" value="1"/>
</dbReference>
<dbReference type="PANTHER" id="PTHR40050">
    <property type="entry name" value="INNER SPORE COAT PROTEIN H"/>
    <property type="match status" value="1"/>
</dbReference>
<evidence type="ECO:0000259" key="2">
    <source>
        <dbReference type="Pfam" id="PF13229"/>
    </source>
</evidence>
<dbReference type="InterPro" id="IPR039448">
    <property type="entry name" value="Beta_helix"/>
</dbReference>
<protein>
    <recommendedName>
        <fullName evidence="2">Right handed beta helix domain-containing protein</fullName>
    </recommendedName>
</protein>
<evidence type="ECO:0000313" key="4">
    <source>
        <dbReference type="Proteomes" id="UP000034849"/>
    </source>
</evidence>
<feature type="transmembrane region" description="Helical" evidence="1">
    <location>
        <begin position="9"/>
        <end position="28"/>
    </location>
</feature>
<dbReference type="InterPro" id="IPR012334">
    <property type="entry name" value="Pectin_lyas_fold"/>
</dbReference>
<dbReference type="PROSITE" id="PS51257">
    <property type="entry name" value="PROKAR_LIPOPROTEIN"/>
    <property type="match status" value="1"/>
</dbReference>
<keyword evidence="1" id="KW-1133">Transmembrane helix</keyword>
<dbReference type="Proteomes" id="UP000034849">
    <property type="component" value="Unassembled WGS sequence"/>
</dbReference>
<dbReference type="InterPro" id="IPR006626">
    <property type="entry name" value="PbH1"/>
</dbReference>
<gene>
    <name evidence="3" type="ORF">US42_C0004G0032</name>
</gene>
<keyword evidence="1" id="KW-0812">Transmembrane</keyword>
<reference evidence="3 4" key="1">
    <citation type="journal article" date="2015" name="Nature">
        <title>rRNA introns, odd ribosomes, and small enigmatic genomes across a large radiation of phyla.</title>
        <authorList>
            <person name="Brown C.T."/>
            <person name="Hug L.A."/>
            <person name="Thomas B.C."/>
            <person name="Sharon I."/>
            <person name="Castelle C.J."/>
            <person name="Singh A."/>
            <person name="Wilkins M.J."/>
            <person name="Williams K.H."/>
            <person name="Banfield J.F."/>
        </authorList>
    </citation>
    <scope>NUCLEOTIDE SEQUENCE [LARGE SCALE GENOMIC DNA]</scope>
</reference>
<proteinExistence type="predicted"/>
<dbReference type="AlphaFoldDB" id="A0A0G0G9V3"/>
<sequence length="806" mass="90697">MLVKYSKKIYLSVILIVIAVFGCLLVFLNSLPMTAKAKVLNTFPLLYRASELTKFFDFFYLPMTIGESKTEKWNLIIKQKNLDQLDSSLPKDFLHEQPGSGFKDEVKAKLYIGNEEYDVNVRYRGATPSHWAWAKKSWSINFDKDKSYKGIDKINLIEPKDRHFFIEALNNYRAKKLGLVVPHYDFINLSINGQNQSFYYLSEQLSATMLAKNNKPDSSNIYGDSTEDNYLYQDPAVWKKLSGGETDDRSDLSAYLTFFQNKDRDSLLNLTSRNNLISWSALNLLAGSRHQNNGNNVKIFFNNSVGRFEWIPDDVALFELTGDINQTDNDLIDYIFTDNSLRQQRDDLLKNYLNNEDNLKDDLNYLAGLYKQYKADVYSDNFKRYGNVMFSLEYWNYRDMLEDNVEKLKEILTKTTYEKETVQGPVASLDDKYVKNNQILNHFFEITDVEKFKNQNKMFLVNEKNKEIILPAGLYSFYSTVVIPKGFTLKINAGVTVLMSPGVSLVSYSRVIAEGSISAPIAFKRLNSLKPWGSFAVLVEGGANSLFDYCDFSGGKDDTINGAFVSGMLNIYSSGAEIKNCSFSNATGDDSLNIKNGYGYLENNIFKNNISDAIDFDWGTGAVLSNKFYGNGNDAIDLGGCNGVLVKDNLVFNSGDKCVSIGEESLNIKLFNNLFSHCNIGVAVKDKSVAQAANNIFCANKTGIAAYMKKDIFGGSEFEVYNSIIWGGEKMVDIDELSKVKILYSDVAGGYSGKGNITTDPKLDVSCHVLSTDSNFSTGGEVKYLENFDILKVDKTPIGLFNPAIY</sequence>
<dbReference type="Pfam" id="PF08757">
    <property type="entry name" value="CotH"/>
    <property type="match status" value="1"/>
</dbReference>
<feature type="domain" description="Right handed beta helix" evidence="2">
    <location>
        <begin position="570"/>
        <end position="711"/>
    </location>
</feature>
<dbReference type="STRING" id="1619046.US42_C0004G0032"/>
<dbReference type="Gene3D" id="2.160.20.10">
    <property type="entry name" value="Single-stranded right-handed beta-helix, Pectin lyase-like"/>
    <property type="match status" value="1"/>
</dbReference>
<dbReference type="PANTHER" id="PTHR40050:SF1">
    <property type="entry name" value="INNER SPORE COAT PROTEIN H"/>
    <property type="match status" value="1"/>
</dbReference>
<dbReference type="InterPro" id="IPR014867">
    <property type="entry name" value="Spore_coat_CotH_CotH2/3/7"/>
</dbReference>
<evidence type="ECO:0000313" key="3">
    <source>
        <dbReference type="EMBL" id="KKQ27893.1"/>
    </source>
</evidence>
<dbReference type="Pfam" id="PF13229">
    <property type="entry name" value="Beta_helix"/>
    <property type="match status" value="1"/>
</dbReference>
<dbReference type="SMART" id="SM00710">
    <property type="entry name" value="PbH1"/>
    <property type="match status" value="5"/>
</dbReference>
<keyword evidence="1" id="KW-0472">Membrane</keyword>
<accession>A0A0G0G9V3</accession>
<name>A0A0G0G9V3_9BACT</name>
<dbReference type="EMBL" id="LBSX01000004">
    <property type="protein sequence ID" value="KKQ27893.1"/>
    <property type="molecule type" value="Genomic_DNA"/>
</dbReference>
<dbReference type="InterPro" id="IPR011050">
    <property type="entry name" value="Pectin_lyase_fold/virulence"/>
</dbReference>
<comment type="caution">
    <text evidence="3">The sequence shown here is derived from an EMBL/GenBank/DDBJ whole genome shotgun (WGS) entry which is preliminary data.</text>
</comment>